<dbReference type="PANTHER" id="PTHR12425:SF5">
    <property type="entry name" value="SYNEMBRYN"/>
    <property type="match status" value="1"/>
</dbReference>
<dbReference type="Pfam" id="PF10165">
    <property type="entry name" value="Ric8"/>
    <property type="match status" value="1"/>
</dbReference>
<protein>
    <recommendedName>
        <fullName evidence="6">Guanine nucleotide exchange factor</fullName>
    </recommendedName>
</protein>
<organism evidence="4 5">
    <name type="scientific">Cladonia borealis</name>
    <dbReference type="NCBI Taxonomy" id="184061"/>
    <lineage>
        <taxon>Eukaryota</taxon>
        <taxon>Fungi</taxon>
        <taxon>Dikarya</taxon>
        <taxon>Ascomycota</taxon>
        <taxon>Pezizomycotina</taxon>
        <taxon>Lecanoromycetes</taxon>
        <taxon>OSLEUM clade</taxon>
        <taxon>Lecanoromycetidae</taxon>
        <taxon>Lecanorales</taxon>
        <taxon>Lecanorineae</taxon>
        <taxon>Cladoniaceae</taxon>
        <taxon>Cladonia</taxon>
    </lineage>
</organism>
<evidence type="ECO:0008006" key="6">
    <source>
        <dbReference type="Google" id="ProtNLM"/>
    </source>
</evidence>
<evidence type="ECO:0000256" key="1">
    <source>
        <dbReference type="ARBA" id="ARBA00009049"/>
    </source>
</evidence>
<dbReference type="AlphaFoldDB" id="A0AA39V7P3"/>
<reference evidence="4" key="1">
    <citation type="submission" date="2023-03" db="EMBL/GenBank/DDBJ databases">
        <title>Complete genome of Cladonia borealis.</title>
        <authorList>
            <person name="Park H."/>
        </authorList>
    </citation>
    <scope>NUCLEOTIDE SEQUENCE</scope>
    <source>
        <strain evidence="4">ANT050790</strain>
    </source>
</reference>
<dbReference type="EMBL" id="JAFEKC020000002">
    <property type="protein sequence ID" value="KAK0516809.1"/>
    <property type="molecule type" value="Genomic_DNA"/>
</dbReference>
<dbReference type="PANTHER" id="PTHR12425">
    <property type="entry name" value="SYNEMBRYN"/>
    <property type="match status" value="1"/>
</dbReference>
<gene>
    <name evidence="4" type="ORF">JMJ35_001412</name>
</gene>
<dbReference type="GO" id="GO:0005737">
    <property type="term" value="C:cytoplasm"/>
    <property type="evidence" value="ECO:0007669"/>
    <property type="project" value="TreeGrafter"/>
</dbReference>
<evidence type="ECO:0000256" key="2">
    <source>
        <dbReference type="ARBA" id="ARBA00022658"/>
    </source>
</evidence>
<evidence type="ECO:0000313" key="4">
    <source>
        <dbReference type="EMBL" id="KAK0516809.1"/>
    </source>
</evidence>
<keyword evidence="3" id="KW-0143">Chaperone</keyword>
<comment type="caution">
    <text evidence="4">The sequence shown here is derived from an EMBL/GenBank/DDBJ whole genome shotgun (WGS) entry which is preliminary data.</text>
</comment>
<comment type="similarity">
    <text evidence="1">Belongs to the synembryn family.</text>
</comment>
<evidence type="ECO:0000256" key="3">
    <source>
        <dbReference type="ARBA" id="ARBA00023186"/>
    </source>
</evidence>
<sequence length="482" mass="53898">MMSTGHKPDIANLLRTLKTHINKKTLLQPAKLQLLTSLKSRITSAADAAPFTENDIQVLCYYAFREDSEDKHSESTVEVSHVALKCLANVLLLESKTRQYFVDLGYAHNAARILNDSLEDELLGSRILFLLTYDTKFDFDTLFKDDDLAYKIHTNISSHAINYHSQPAETSSSSHPLPTLNANALTEALKLLFNLNQYYPSHTAIFSDTIKPILEILTHIELEAQPLQPPVTQLINSLISLNLPGKPDSEGHTPLFPKEYPNENHLRLISILDSAVRTLKEDQLETAVPLVTLIRRIYELAPAPIKSTLQTKLLPSNSERAQPLGKTNSLASYLLRLSTSPIAPNLREGISSLLFELSNKDATTFVRNVGYGFAAGYLMTHSLPVPEGTMSNEGGEVEDPGEKMTKVDGQEINPITGQRRDMEPEDILPEMTDEEKEREAEKLFVLFERLKATGVMNVVNPVEQAVREGRLEDRVEEVDDDD</sequence>
<name>A0AA39V7P3_9LECA</name>
<dbReference type="GO" id="GO:0007186">
    <property type="term" value="P:G protein-coupled receptor signaling pathway"/>
    <property type="evidence" value="ECO:0007669"/>
    <property type="project" value="TreeGrafter"/>
</dbReference>
<dbReference type="InterPro" id="IPR019318">
    <property type="entry name" value="Gua_nucleotide_exch_fac_Ric8"/>
</dbReference>
<dbReference type="GO" id="GO:0001965">
    <property type="term" value="F:G-protein alpha-subunit binding"/>
    <property type="evidence" value="ECO:0007669"/>
    <property type="project" value="TreeGrafter"/>
</dbReference>
<keyword evidence="5" id="KW-1185">Reference proteome</keyword>
<accession>A0AA39V7P3</accession>
<proteinExistence type="inferred from homology"/>
<dbReference type="GO" id="GO:0005085">
    <property type="term" value="F:guanyl-nucleotide exchange factor activity"/>
    <property type="evidence" value="ECO:0007669"/>
    <property type="project" value="UniProtKB-KW"/>
</dbReference>
<keyword evidence="2" id="KW-0344">Guanine-nucleotide releasing factor</keyword>
<dbReference type="Proteomes" id="UP001166286">
    <property type="component" value="Unassembled WGS sequence"/>
</dbReference>
<evidence type="ECO:0000313" key="5">
    <source>
        <dbReference type="Proteomes" id="UP001166286"/>
    </source>
</evidence>